<organism evidence="1 2">
    <name type="scientific">Catellatospora coxensis</name>
    <dbReference type="NCBI Taxonomy" id="310354"/>
    <lineage>
        <taxon>Bacteria</taxon>
        <taxon>Bacillati</taxon>
        <taxon>Actinomycetota</taxon>
        <taxon>Actinomycetes</taxon>
        <taxon>Micromonosporales</taxon>
        <taxon>Micromonosporaceae</taxon>
        <taxon>Catellatospora</taxon>
    </lineage>
</organism>
<sequence>MVVAAFIVSLFAVILAGFSAWYARSLATNDSARRLAERAPVFTPEVESINNDVWFKLCLLRTKSEGTLTSIRVEILDPESVYFEVDQHGISRSDVAGLRACGFEPVGLGERTARRIHLGEERPAHLRIRVTAHGTRKQEQWTDTYQLVVPPAPAQAMVWST</sequence>
<name>A0A8J3L406_9ACTN</name>
<dbReference type="Proteomes" id="UP000630887">
    <property type="component" value="Unassembled WGS sequence"/>
</dbReference>
<evidence type="ECO:0000313" key="1">
    <source>
        <dbReference type="EMBL" id="GIG06150.1"/>
    </source>
</evidence>
<gene>
    <name evidence="1" type="ORF">Cco03nite_28500</name>
</gene>
<reference evidence="1 2" key="1">
    <citation type="submission" date="2021-01" db="EMBL/GenBank/DDBJ databases">
        <title>Whole genome shotgun sequence of Catellatospora coxensis NBRC 107359.</title>
        <authorList>
            <person name="Komaki H."/>
            <person name="Tamura T."/>
        </authorList>
    </citation>
    <scope>NUCLEOTIDE SEQUENCE [LARGE SCALE GENOMIC DNA]</scope>
    <source>
        <strain evidence="1 2">NBRC 107359</strain>
    </source>
</reference>
<dbReference type="EMBL" id="BONI01000020">
    <property type="protein sequence ID" value="GIG06150.1"/>
    <property type="molecule type" value="Genomic_DNA"/>
</dbReference>
<dbReference type="RefSeq" id="WP_203692533.1">
    <property type="nucleotide sequence ID" value="NZ_BAAALC010000030.1"/>
</dbReference>
<accession>A0A8J3L406</accession>
<evidence type="ECO:0000313" key="2">
    <source>
        <dbReference type="Proteomes" id="UP000630887"/>
    </source>
</evidence>
<keyword evidence="2" id="KW-1185">Reference proteome</keyword>
<dbReference type="AlphaFoldDB" id="A0A8J3L406"/>
<protein>
    <submittedName>
        <fullName evidence="1">Uncharacterized protein</fullName>
    </submittedName>
</protein>
<proteinExistence type="predicted"/>
<comment type="caution">
    <text evidence="1">The sequence shown here is derived from an EMBL/GenBank/DDBJ whole genome shotgun (WGS) entry which is preliminary data.</text>
</comment>